<evidence type="ECO:0000313" key="2">
    <source>
        <dbReference type="Proteomes" id="UP000017746"/>
    </source>
</evidence>
<gene>
    <name evidence="1" type="ORF">AFR_25505</name>
</gene>
<sequence length="514" mass="54219">MKTKPEPTRRAVLGGAVAAAATVAGGLTLDAALAVPAAAATSVPTDLVSADPLAHLLRRATFGPTPAALAEITKLGAASWLDRQLDPAKIDDSALDSLLTRLPLAGADIATVRAKLPVHSYDAFGQLGRAAVARAIWSNRQLFESTAAFWANHLHIAAPSSGVWDSRPDYDRTVTRKHTFGRFADMLKAAARHPAMLTYLDNRSSTKTLPNENYARELMELHTVGMIYSEADVQAAAKLLTGLTVNSTGTYAYTAAKHATGAVRILGFSHANSTAEGGEAAALAFLDHLSKHPATAERLATKLCHRFVADDAPATLVAKLAQVYLDNDTAIVPVLRALFTSPEFAASIGQKVRTPFEDLVASVRTLGLGPEASGVKALDALYNNLVNAGNAPFRWSPPNGFPDFAAAWASPSAFVMRCNNHLNLATGWYPKQLTRPTDMLKALVPVLPATYGGLVNALATRLIGTTLPADHVAAVLSVAGKLPTSSLTSSDKSIAGSLPYLIALVLDSPSFQLR</sequence>
<accession>U5W5U2</accession>
<dbReference type="eggNOG" id="COG5267">
    <property type="taxonomic scope" value="Bacteria"/>
</dbReference>
<dbReference type="AlphaFoldDB" id="U5W5U2"/>
<reference evidence="1 2" key="1">
    <citation type="journal article" date="2014" name="J. Biotechnol.">
        <title>Complete genome sequence of the actinobacterium Actinoplanes friuliensis HAG 010964, producer of the lipopeptide antibiotic friulimycin.</title>
        <authorList>
            <person name="Ruckert C."/>
            <person name="Szczepanowski R."/>
            <person name="Albersmeier A."/>
            <person name="Goesmann A."/>
            <person name="Fischer N."/>
            <person name="Steinkamper A."/>
            <person name="Puhler A."/>
            <person name="Biener R."/>
            <person name="Schwartz D."/>
            <person name="Kalinowski J."/>
        </authorList>
    </citation>
    <scope>NUCLEOTIDE SEQUENCE [LARGE SCALE GENOMIC DNA]</scope>
    <source>
        <strain evidence="1 2">DSM 7358</strain>
    </source>
</reference>
<name>U5W5U2_9ACTN</name>
<dbReference type="EMBL" id="CP006272">
    <property type="protein sequence ID" value="AGZ43365.1"/>
    <property type="molecule type" value="Genomic_DNA"/>
</dbReference>
<evidence type="ECO:0008006" key="3">
    <source>
        <dbReference type="Google" id="ProtNLM"/>
    </source>
</evidence>
<protein>
    <recommendedName>
        <fullName evidence="3">DUF1800 domain-containing protein</fullName>
    </recommendedName>
</protein>
<dbReference type="PATRIC" id="fig|1246995.3.peg.5168"/>
<evidence type="ECO:0000313" key="1">
    <source>
        <dbReference type="EMBL" id="AGZ43365.1"/>
    </source>
</evidence>
<dbReference type="PROSITE" id="PS51318">
    <property type="entry name" value="TAT"/>
    <property type="match status" value="1"/>
</dbReference>
<proteinExistence type="predicted"/>
<dbReference type="Proteomes" id="UP000017746">
    <property type="component" value="Chromosome"/>
</dbReference>
<keyword evidence="2" id="KW-1185">Reference proteome</keyword>
<dbReference type="Pfam" id="PF08811">
    <property type="entry name" value="DUF1800"/>
    <property type="match status" value="1"/>
</dbReference>
<dbReference type="OrthoDB" id="9772295at2"/>
<dbReference type="HOGENOM" id="CLU_026001_0_0_11"/>
<organism evidence="1 2">
    <name type="scientific">Actinoplanes friuliensis DSM 7358</name>
    <dbReference type="NCBI Taxonomy" id="1246995"/>
    <lineage>
        <taxon>Bacteria</taxon>
        <taxon>Bacillati</taxon>
        <taxon>Actinomycetota</taxon>
        <taxon>Actinomycetes</taxon>
        <taxon>Micromonosporales</taxon>
        <taxon>Micromonosporaceae</taxon>
        <taxon>Actinoplanes</taxon>
    </lineage>
</organism>
<dbReference type="STRING" id="1246995.AFR_25505"/>
<dbReference type="InterPro" id="IPR006311">
    <property type="entry name" value="TAT_signal"/>
</dbReference>
<dbReference type="RefSeq" id="WP_023363996.1">
    <property type="nucleotide sequence ID" value="NC_022657.1"/>
</dbReference>
<dbReference type="KEGG" id="afs:AFR_25505"/>
<dbReference type="InterPro" id="IPR014917">
    <property type="entry name" value="DUF1800"/>
</dbReference>